<protein>
    <recommendedName>
        <fullName evidence="5">DNA-directed DNA polymerase</fullName>
        <ecNumber evidence="5">2.7.7.7</ecNumber>
    </recommendedName>
</protein>
<keyword evidence="8 19" id="KW-0808">Transferase</keyword>
<dbReference type="Gene3D" id="1.10.150.20">
    <property type="entry name" value="5' to 3' exonuclease, C-terminal subdomain"/>
    <property type="match status" value="1"/>
</dbReference>
<keyword evidence="11" id="KW-0479">Metal-binding</keyword>
<dbReference type="Pfam" id="PF00817">
    <property type="entry name" value="IMS"/>
    <property type="match status" value="1"/>
</dbReference>
<evidence type="ECO:0000259" key="18">
    <source>
        <dbReference type="PROSITE" id="PS50173"/>
    </source>
</evidence>
<name>A0A3B1CC55_9ZZZZ</name>
<evidence type="ECO:0000256" key="14">
    <source>
        <dbReference type="ARBA" id="ARBA00022932"/>
    </source>
</evidence>
<evidence type="ECO:0000256" key="17">
    <source>
        <dbReference type="ARBA" id="ARBA00049244"/>
    </source>
</evidence>
<dbReference type="SUPFAM" id="SSF56672">
    <property type="entry name" value="DNA/RNA polymerases"/>
    <property type="match status" value="1"/>
</dbReference>
<keyword evidence="12" id="KW-0227">DNA damage</keyword>
<dbReference type="GO" id="GO:0003887">
    <property type="term" value="F:DNA-directed DNA polymerase activity"/>
    <property type="evidence" value="ECO:0007669"/>
    <property type="project" value="UniProtKB-KW"/>
</dbReference>
<comment type="subunit">
    <text evidence="4">Monomer.</text>
</comment>
<evidence type="ECO:0000256" key="15">
    <source>
        <dbReference type="ARBA" id="ARBA00023125"/>
    </source>
</evidence>
<evidence type="ECO:0000256" key="5">
    <source>
        <dbReference type="ARBA" id="ARBA00012417"/>
    </source>
</evidence>
<dbReference type="SUPFAM" id="SSF100879">
    <property type="entry name" value="Lesion bypass DNA polymerase (Y-family), little finger domain"/>
    <property type="match status" value="1"/>
</dbReference>
<dbReference type="FunFam" id="3.40.1170.60:FF:000001">
    <property type="entry name" value="DNA polymerase IV"/>
    <property type="match status" value="1"/>
</dbReference>
<comment type="catalytic activity">
    <reaction evidence="17">
        <text>DNA(n) + a 2'-deoxyribonucleoside 5'-triphosphate = DNA(n+1) + diphosphate</text>
        <dbReference type="Rhea" id="RHEA:22508"/>
        <dbReference type="Rhea" id="RHEA-COMP:17339"/>
        <dbReference type="Rhea" id="RHEA-COMP:17340"/>
        <dbReference type="ChEBI" id="CHEBI:33019"/>
        <dbReference type="ChEBI" id="CHEBI:61560"/>
        <dbReference type="ChEBI" id="CHEBI:173112"/>
        <dbReference type="EC" id="2.7.7.7"/>
    </reaction>
</comment>
<keyword evidence="9 19" id="KW-0548">Nucleotidyltransferase</keyword>
<evidence type="ECO:0000256" key="1">
    <source>
        <dbReference type="ARBA" id="ARBA00001946"/>
    </source>
</evidence>
<dbReference type="GO" id="GO:0046872">
    <property type="term" value="F:metal ion binding"/>
    <property type="evidence" value="ECO:0007669"/>
    <property type="project" value="UniProtKB-KW"/>
</dbReference>
<comment type="similarity">
    <text evidence="3">Belongs to the DNA polymerase type-Y family.</text>
</comment>
<dbReference type="InterPro" id="IPR053848">
    <property type="entry name" value="IMS_HHH_1"/>
</dbReference>
<keyword evidence="14" id="KW-0239">DNA-directed DNA polymerase</keyword>
<dbReference type="InterPro" id="IPR001126">
    <property type="entry name" value="UmuC"/>
</dbReference>
<dbReference type="Pfam" id="PF21999">
    <property type="entry name" value="IMS_HHH_1"/>
    <property type="match status" value="1"/>
</dbReference>
<dbReference type="PROSITE" id="PS50173">
    <property type="entry name" value="UMUC"/>
    <property type="match status" value="1"/>
</dbReference>
<feature type="domain" description="UmuC" evidence="18">
    <location>
        <begin position="19"/>
        <end position="201"/>
    </location>
</feature>
<dbReference type="GO" id="GO:0005829">
    <property type="term" value="C:cytosol"/>
    <property type="evidence" value="ECO:0007669"/>
    <property type="project" value="TreeGrafter"/>
</dbReference>
<organism evidence="19">
    <name type="scientific">hydrothermal vent metagenome</name>
    <dbReference type="NCBI Taxonomy" id="652676"/>
    <lineage>
        <taxon>unclassified sequences</taxon>
        <taxon>metagenomes</taxon>
        <taxon>ecological metagenomes</taxon>
    </lineage>
</organism>
<evidence type="ECO:0000256" key="11">
    <source>
        <dbReference type="ARBA" id="ARBA00022723"/>
    </source>
</evidence>
<evidence type="ECO:0000256" key="12">
    <source>
        <dbReference type="ARBA" id="ARBA00022763"/>
    </source>
</evidence>
<evidence type="ECO:0000256" key="6">
    <source>
        <dbReference type="ARBA" id="ARBA00022457"/>
    </source>
</evidence>
<dbReference type="CDD" id="cd03586">
    <property type="entry name" value="PolY_Pol_IV_kappa"/>
    <property type="match status" value="1"/>
</dbReference>
<dbReference type="GO" id="GO:0042276">
    <property type="term" value="P:error-prone translesion synthesis"/>
    <property type="evidence" value="ECO:0007669"/>
    <property type="project" value="TreeGrafter"/>
</dbReference>
<dbReference type="Gene3D" id="3.30.1490.100">
    <property type="entry name" value="DNA polymerase, Y-family, little finger domain"/>
    <property type="match status" value="1"/>
</dbReference>
<evidence type="ECO:0000256" key="13">
    <source>
        <dbReference type="ARBA" id="ARBA00022842"/>
    </source>
</evidence>
<evidence type="ECO:0000256" key="8">
    <source>
        <dbReference type="ARBA" id="ARBA00022679"/>
    </source>
</evidence>
<dbReference type="AlphaFoldDB" id="A0A3B1CC55"/>
<gene>
    <name evidence="19" type="ORF">MNBD_NITROSPINAE01-1916</name>
</gene>
<dbReference type="InterPro" id="IPR036775">
    <property type="entry name" value="DNA_pol_Y-fam_lit_finger_sf"/>
</dbReference>
<proteinExistence type="inferred from homology"/>
<keyword evidence="6" id="KW-0515">Mutator protein</keyword>
<evidence type="ECO:0000256" key="3">
    <source>
        <dbReference type="ARBA" id="ARBA00010945"/>
    </source>
</evidence>
<comment type="cofactor">
    <cofactor evidence="1">
        <name>Mg(2+)</name>
        <dbReference type="ChEBI" id="CHEBI:18420"/>
    </cofactor>
</comment>
<dbReference type="InterPro" id="IPR043128">
    <property type="entry name" value="Rev_trsase/Diguanyl_cyclase"/>
</dbReference>
<dbReference type="EMBL" id="UOGC01000104">
    <property type="protein sequence ID" value="VAX20360.1"/>
    <property type="molecule type" value="Genomic_DNA"/>
</dbReference>
<dbReference type="FunFam" id="3.30.1490.100:FF:000004">
    <property type="entry name" value="DNA polymerase IV"/>
    <property type="match status" value="1"/>
</dbReference>
<dbReference type="Pfam" id="PF11799">
    <property type="entry name" value="IMS_C"/>
    <property type="match status" value="1"/>
</dbReference>
<dbReference type="Gene3D" id="3.40.1170.60">
    <property type="match status" value="1"/>
</dbReference>
<dbReference type="InterPro" id="IPR043502">
    <property type="entry name" value="DNA/RNA_pol_sf"/>
</dbReference>
<dbReference type="PANTHER" id="PTHR11076">
    <property type="entry name" value="DNA REPAIR POLYMERASE UMUC / TRANSFERASE FAMILY MEMBER"/>
    <property type="match status" value="1"/>
</dbReference>
<keyword evidence="10" id="KW-0235">DNA replication</keyword>
<evidence type="ECO:0000256" key="9">
    <source>
        <dbReference type="ARBA" id="ARBA00022695"/>
    </source>
</evidence>
<dbReference type="InterPro" id="IPR022880">
    <property type="entry name" value="DNApol_IV"/>
</dbReference>
<keyword evidence="15" id="KW-0238">DNA-binding</keyword>
<dbReference type="InterPro" id="IPR050116">
    <property type="entry name" value="DNA_polymerase-Y"/>
</dbReference>
<keyword evidence="16" id="KW-0234">DNA repair</keyword>
<dbReference type="GO" id="GO:0009432">
    <property type="term" value="P:SOS response"/>
    <property type="evidence" value="ECO:0007669"/>
    <property type="project" value="TreeGrafter"/>
</dbReference>
<dbReference type="HAMAP" id="MF_01113">
    <property type="entry name" value="DNApol_IV"/>
    <property type="match status" value="1"/>
</dbReference>
<evidence type="ECO:0000256" key="10">
    <source>
        <dbReference type="ARBA" id="ARBA00022705"/>
    </source>
</evidence>
<accession>A0A3B1CC55</accession>
<dbReference type="GO" id="GO:0003684">
    <property type="term" value="F:damaged DNA binding"/>
    <property type="evidence" value="ECO:0007669"/>
    <property type="project" value="InterPro"/>
</dbReference>
<reference evidence="19" key="1">
    <citation type="submission" date="2018-06" db="EMBL/GenBank/DDBJ databases">
        <authorList>
            <person name="Zhirakovskaya E."/>
        </authorList>
    </citation>
    <scope>NUCLEOTIDE SEQUENCE</scope>
</reference>
<evidence type="ECO:0000256" key="7">
    <source>
        <dbReference type="ARBA" id="ARBA00022490"/>
    </source>
</evidence>
<evidence type="ECO:0000256" key="16">
    <source>
        <dbReference type="ARBA" id="ARBA00023204"/>
    </source>
</evidence>
<evidence type="ECO:0000313" key="19">
    <source>
        <dbReference type="EMBL" id="VAX20360.1"/>
    </source>
</evidence>
<dbReference type="Gene3D" id="3.30.70.270">
    <property type="match status" value="1"/>
</dbReference>
<dbReference type="GO" id="GO:0006260">
    <property type="term" value="P:DNA replication"/>
    <property type="evidence" value="ECO:0007669"/>
    <property type="project" value="UniProtKB-KW"/>
</dbReference>
<dbReference type="InterPro" id="IPR017961">
    <property type="entry name" value="DNA_pol_Y-fam_little_finger"/>
</dbReference>
<comment type="subcellular location">
    <subcellularLocation>
        <location evidence="2">Cytoplasm</location>
    </subcellularLocation>
</comment>
<sequence>MYIGTIWEIGKSMTTQKIIMHVDMDAFFVSVEEVLNPHLIGKPVIVGGDPDGRGVVASASYKARERGVRSAMPLGEAKRICPGAIFLRGSLRVYAEFSDRIMKILRSYTPAVEPVSVDEAYLDITGCLKLHKAGPVAVAKRIYDEIWAKVGVRCSIGIASGKVTAKIATNAAKPGGVLFVRPGYDSRFLAPLPIGKLPGVGPQTERQYLRMGVKVIGDLARFSPESLEKVFGEKQASRLIRRAKGEGGSEVSSSYIPAKSISRETTYSRDVADIEVVKASLSYLSEKVGAKVRREGFLFRRVTVKLRLADFTTNTKSLVITNPVCDTPVIYRTAIELLLAGLYKHGDSVRLVGVGVSLFSEPSRQVFLFEDSIRLARERLTYGVDIAREKFGFESVMTARSLLTLLP</sequence>
<dbReference type="NCBIfam" id="NF002677">
    <property type="entry name" value="PRK02406.1"/>
    <property type="match status" value="1"/>
</dbReference>
<dbReference type="PANTHER" id="PTHR11076:SF33">
    <property type="entry name" value="DNA POLYMERASE KAPPA"/>
    <property type="match status" value="1"/>
</dbReference>
<dbReference type="EC" id="2.7.7.7" evidence="5"/>
<evidence type="ECO:0000256" key="4">
    <source>
        <dbReference type="ARBA" id="ARBA00011245"/>
    </source>
</evidence>
<dbReference type="GO" id="GO:0006281">
    <property type="term" value="P:DNA repair"/>
    <property type="evidence" value="ECO:0007669"/>
    <property type="project" value="UniProtKB-KW"/>
</dbReference>
<keyword evidence="13" id="KW-0460">Magnesium</keyword>
<keyword evidence="7" id="KW-0963">Cytoplasm</keyword>
<evidence type="ECO:0000256" key="2">
    <source>
        <dbReference type="ARBA" id="ARBA00004496"/>
    </source>
</evidence>